<organism evidence="1 2">
    <name type="scientific">Lymnaea stagnalis</name>
    <name type="common">Great pond snail</name>
    <name type="synonym">Helix stagnalis</name>
    <dbReference type="NCBI Taxonomy" id="6523"/>
    <lineage>
        <taxon>Eukaryota</taxon>
        <taxon>Metazoa</taxon>
        <taxon>Spiralia</taxon>
        <taxon>Lophotrochozoa</taxon>
        <taxon>Mollusca</taxon>
        <taxon>Gastropoda</taxon>
        <taxon>Heterobranchia</taxon>
        <taxon>Euthyneura</taxon>
        <taxon>Panpulmonata</taxon>
        <taxon>Hygrophila</taxon>
        <taxon>Lymnaeoidea</taxon>
        <taxon>Lymnaeidae</taxon>
        <taxon>Lymnaea</taxon>
    </lineage>
</organism>
<protein>
    <submittedName>
        <fullName evidence="1">Uncharacterized protein</fullName>
    </submittedName>
</protein>
<accession>A0AAV2HHC6</accession>
<gene>
    <name evidence="1" type="ORF">GSLYS_00006878001</name>
</gene>
<evidence type="ECO:0000313" key="2">
    <source>
        <dbReference type="Proteomes" id="UP001497497"/>
    </source>
</evidence>
<dbReference type="SUPFAM" id="SSF55486">
    <property type="entry name" value="Metalloproteases ('zincins'), catalytic domain"/>
    <property type="match status" value="1"/>
</dbReference>
<dbReference type="PROSITE" id="PS51885">
    <property type="entry name" value="NEPRILYSIN"/>
    <property type="match status" value="1"/>
</dbReference>
<name>A0AAV2HHC6_LYMST</name>
<reference evidence="1 2" key="1">
    <citation type="submission" date="2024-04" db="EMBL/GenBank/DDBJ databases">
        <authorList>
            <consortium name="Genoscope - CEA"/>
            <person name="William W."/>
        </authorList>
    </citation>
    <scope>NUCLEOTIDE SEQUENCE [LARGE SCALE GENOMIC DNA]</scope>
</reference>
<dbReference type="GO" id="GO:0004222">
    <property type="term" value="F:metalloendopeptidase activity"/>
    <property type="evidence" value="ECO:0007669"/>
    <property type="project" value="InterPro"/>
</dbReference>
<dbReference type="InterPro" id="IPR024079">
    <property type="entry name" value="MetalloPept_cat_dom_sf"/>
</dbReference>
<dbReference type="GO" id="GO:0006508">
    <property type="term" value="P:proteolysis"/>
    <property type="evidence" value="ECO:0007669"/>
    <property type="project" value="InterPro"/>
</dbReference>
<dbReference type="InterPro" id="IPR000718">
    <property type="entry name" value="Peptidase_M13"/>
</dbReference>
<dbReference type="Gene3D" id="3.40.390.10">
    <property type="entry name" value="Collagenase (Catalytic Domain)"/>
    <property type="match status" value="1"/>
</dbReference>
<feature type="non-terminal residue" evidence="1">
    <location>
        <position position="1"/>
    </location>
</feature>
<proteinExistence type="predicted"/>
<sequence length="45" mass="4996">PPPCLTKQCVKTSSYFLSKMDFSVNPCDDLYLYACGGLHANTRIP</sequence>
<dbReference type="EMBL" id="CAXITT010000126">
    <property type="protein sequence ID" value="CAL1532860.1"/>
    <property type="molecule type" value="Genomic_DNA"/>
</dbReference>
<dbReference type="AlphaFoldDB" id="A0AAV2HHC6"/>
<keyword evidence="2" id="KW-1185">Reference proteome</keyword>
<evidence type="ECO:0000313" key="1">
    <source>
        <dbReference type="EMBL" id="CAL1532860.1"/>
    </source>
</evidence>
<dbReference type="Proteomes" id="UP001497497">
    <property type="component" value="Unassembled WGS sequence"/>
</dbReference>
<feature type="non-terminal residue" evidence="1">
    <location>
        <position position="45"/>
    </location>
</feature>
<comment type="caution">
    <text evidence="1">The sequence shown here is derived from an EMBL/GenBank/DDBJ whole genome shotgun (WGS) entry which is preliminary data.</text>
</comment>